<sequence length="76" mass="8507">MRELRESVGGRRRFASGQFVPFDGIFNDIWGGGLPLLKGELFPLNPDMGESRWTYAGPISHESQPSSARTIRSRRG</sequence>
<accession>A0ABW0W1L1</accession>
<protein>
    <submittedName>
        <fullName evidence="2">Uncharacterized protein</fullName>
    </submittedName>
</protein>
<feature type="region of interest" description="Disordered" evidence="1">
    <location>
        <begin position="55"/>
        <end position="76"/>
    </location>
</feature>
<evidence type="ECO:0000313" key="2">
    <source>
        <dbReference type="EMBL" id="MFC5651892.1"/>
    </source>
</evidence>
<name>A0ABW0W1L1_9BACL</name>
<dbReference type="Proteomes" id="UP001596047">
    <property type="component" value="Unassembled WGS sequence"/>
</dbReference>
<keyword evidence="3" id="KW-1185">Reference proteome</keyword>
<evidence type="ECO:0000256" key="1">
    <source>
        <dbReference type="SAM" id="MobiDB-lite"/>
    </source>
</evidence>
<evidence type="ECO:0000313" key="3">
    <source>
        <dbReference type="Proteomes" id="UP001596047"/>
    </source>
</evidence>
<feature type="compositionally biased region" description="Polar residues" evidence="1">
    <location>
        <begin position="61"/>
        <end position="70"/>
    </location>
</feature>
<gene>
    <name evidence="2" type="ORF">ACFPYJ_22770</name>
</gene>
<dbReference type="EMBL" id="JBHSOW010000081">
    <property type="protein sequence ID" value="MFC5651892.1"/>
    <property type="molecule type" value="Genomic_DNA"/>
</dbReference>
<dbReference type="RefSeq" id="WP_379190526.1">
    <property type="nucleotide sequence ID" value="NZ_JBHSOW010000081.1"/>
</dbReference>
<organism evidence="2 3">
    <name type="scientific">Paenibacillus solisilvae</name>
    <dbReference type="NCBI Taxonomy" id="2486751"/>
    <lineage>
        <taxon>Bacteria</taxon>
        <taxon>Bacillati</taxon>
        <taxon>Bacillota</taxon>
        <taxon>Bacilli</taxon>
        <taxon>Bacillales</taxon>
        <taxon>Paenibacillaceae</taxon>
        <taxon>Paenibacillus</taxon>
    </lineage>
</organism>
<proteinExistence type="predicted"/>
<reference evidence="3" key="1">
    <citation type="journal article" date="2019" name="Int. J. Syst. Evol. Microbiol.">
        <title>The Global Catalogue of Microorganisms (GCM) 10K type strain sequencing project: providing services to taxonomists for standard genome sequencing and annotation.</title>
        <authorList>
            <consortium name="The Broad Institute Genomics Platform"/>
            <consortium name="The Broad Institute Genome Sequencing Center for Infectious Disease"/>
            <person name="Wu L."/>
            <person name="Ma J."/>
        </authorList>
    </citation>
    <scope>NUCLEOTIDE SEQUENCE [LARGE SCALE GENOMIC DNA]</scope>
    <source>
        <strain evidence="3">CGMCC 1.3240</strain>
    </source>
</reference>
<comment type="caution">
    <text evidence="2">The sequence shown here is derived from an EMBL/GenBank/DDBJ whole genome shotgun (WGS) entry which is preliminary data.</text>
</comment>